<keyword evidence="2" id="KW-0732">Signal</keyword>
<evidence type="ECO:0008006" key="5">
    <source>
        <dbReference type="Google" id="ProtNLM"/>
    </source>
</evidence>
<dbReference type="Proteomes" id="UP000275012">
    <property type="component" value="Unassembled WGS sequence"/>
</dbReference>
<organism evidence="3 4">
    <name type="scientific">Solilutibacter pythonis</name>
    <dbReference type="NCBI Taxonomy" id="2483112"/>
    <lineage>
        <taxon>Bacteria</taxon>
        <taxon>Pseudomonadati</taxon>
        <taxon>Pseudomonadota</taxon>
        <taxon>Gammaproteobacteria</taxon>
        <taxon>Lysobacterales</taxon>
        <taxon>Lysobacteraceae</taxon>
        <taxon>Solilutibacter</taxon>
    </lineage>
</organism>
<protein>
    <recommendedName>
        <fullName evidence="5">Lipoprotein</fullName>
    </recommendedName>
</protein>
<dbReference type="RefSeq" id="WP_122101005.1">
    <property type="nucleotide sequence ID" value="NZ_RFLY01000005.1"/>
</dbReference>
<name>A0A3M2I503_9GAMM</name>
<evidence type="ECO:0000313" key="4">
    <source>
        <dbReference type="Proteomes" id="UP000275012"/>
    </source>
</evidence>
<feature type="chain" id="PRO_5018123030" description="Lipoprotein" evidence="2">
    <location>
        <begin position="20"/>
        <end position="175"/>
    </location>
</feature>
<evidence type="ECO:0000256" key="1">
    <source>
        <dbReference type="SAM" id="MobiDB-lite"/>
    </source>
</evidence>
<comment type="caution">
    <text evidence="3">The sequence shown here is derived from an EMBL/GenBank/DDBJ whole genome shotgun (WGS) entry which is preliminary data.</text>
</comment>
<dbReference type="OrthoDB" id="5348860at2"/>
<gene>
    <name evidence="3" type="ORF">EBB59_04765</name>
</gene>
<accession>A0A3M2I503</accession>
<keyword evidence="4" id="KW-1185">Reference proteome</keyword>
<proteinExistence type="predicted"/>
<dbReference type="PROSITE" id="PS51257">
    <property type="entry name" value="PROKAR_LIPOPROTEIN"/>
    <property type="match status" value="1"/>
</dbReference>
<reference evidence="3 4" key="1">
    <citation type="submission" date="2018-10" db="EMBL/GenBank/DDBJ databases">
        <title>Proposal of Lysobacter pythonis sp. nov. isolated from royal pythons (Python regius).</title>
        <authorList>
            <person name="Hans-Juergen B."/>
            <person name="Huptas C."/>
            <person name="Sandra B."/>
            <person name="Igor L."/>
            <person name="Joachim S."/>
            <person name="Siegfried S."/>
            <person name="Mareike W."/>
            <person name="Peter K."/>
        </authorList>
    </citation>
    <scope>NUCLEOTIDE SEQUENCE [LARGE SCALE GENOMIC DNA]</scope>
    <source>
        <strain evidence="3 4">4284/11</strain>
    </source>
</reference>
<evidence type="ECO:0000313" key="3">
    <source>
        <dbReference type="EMBL" id="RMH93557.1"/>
    </source>
</evidence>
<dbReference type="EMBL" id="RFLY01000005">
    <property type="protein sequence ID" value="RMH93557.1"/>
    <property type="molecule type" value="Genomic_DNA"/>
</dbReference>
<sequence length="175" mass="18309">MRHPISVTALALTATFILAACDKPGEAPAEVVAPVEIPAPAPAPAPETADVPPPEPIPNTDPALDAGADQGVVTHFRANGVSPAWRAEVDGDTLKLDVPEHARTEPGFTTVKAERQAYAKGVEYSGKDGANAFTLTIDGKTRCDGAANESGETDREFVATLRYGKATYRGCADRL</sequence>
<feature type="signal peptide" evidence="2">
    <location>
        <begin position="1"/>
        <end position="19"/>
    </location>
</feature>
<evidence type="ECO:0000256" key="2">
    <source>
        <dbReference type="SAM" id="SignalP"/>
    </source>
</evidence>
<dbReference type="AlphaFoldDB" id="A0A3M2I503"/>
<feature type="region of interest" description="Disordered" evidence="1">
    <location>
        <begin position="38"/>
        <end position="59"/>
    </location>
</feature>